<dbReference type="Pfam" id="PF13442">
    <property type="entry name" value="Cytochrome_CBB3"/>
    <property type="match status" value="1"/>
</dbReference>
<dbReference type="GO" id="GO:0009055">
    <property type="term" value="F:electron transfer activity"/>
    <property type="evidence" value="ECO:0007669"/>
    <property type="project" value="InterPro"/>
</dbReference>
<feature type="signal peptide" evidence="7">
    <location>
        <begin position="1"/>
        <end position="16"/>
    </location>
</feature>
<dbReference type="InterPro" id="IPR008168">
    <property type="entry name" value="Cyt_C_IC"/>
</dbReference>
<evidence type="ECO:0000256" key="2">
    <source>
        <dbReference type="ARBA" id="ARBA00022617"/>
    </source>
</evidence>
<keyword evidence="5 6" id="KW-0408">Iron</keyword>
<evidence type="ECO:0000256" key="7">
    <source>
        <dbReference type="SAM" id="SignalP"/>
    </source>
</evidence>
<evidence type="ECO:0000313" key="10">
    <source>
        <dbReference type="Proteomes" id="UP000051934"/>
    </source>
</evidence>
<dbReference type="GO" id="GO:0005506">
    <property type="term" value="F:iron ion binding"/>
    <property type="evidence" value="ECO:0007669"/>
    <property type="project" value="InterPro"/>
</dbReference>
<gene>
    <name evidence="9" type="ORF">ABR69_06420</name>
</gene>
<keyword evidence="7" id="KW-0732">Signal</keyword>
<accession>A0A0R2S6P4</accession>
<dbReference type="EMBL" id="LIBB01000324">
    <property type="protein sequence ID" value="KRO70516.1"/>
    <property type="molecule type" value="Genomic_DNA"/>
</dbReference>
<dbReference type="Proteomes" id="UP000051934">
    <property type="component" value="Unassembled WGS sequence"/>
</dbReference>
<keyword evidence="4" id="KW-0249">Electron transport</keyword>
<feature type="domain" description="Cytochrome c" evidence="8">
    <location>
        <begin position="28"/>
        <end position="106"/>
    </location>
</feature>
<protein>
    <recommendedName>
        <fullName evidence="8">Cytochrome c domain-containing protein</fullName>
    </recommendedName>
</protein>
<name>A0A0R2S6P4_9GAMM</name>
<dbReference type="InterPro" id="IPR009056">
    <property type="entry name" value="Cyt_c-like_dom"/>
</dbReference>
<evidence type="ECO:0000256" key="4">
    <source>
        <dbReference type="ARBA" id="ARBA00022982"/>
    </source>
</evidence>
<dbReference type="SUPFAM" id="SSF46626">
    <property type="entry name" value="Cytochrome c"/>
    <property type="match status" value="1"/>
</dbReference>
<comment type="caution">
    <text evidence="9">The sequence shown here is derived from an EMBL/GenBank/DDBJ whole genome shotgun (WGS) entry which is preliminary data.</text>
</comment>
<keyword evidence="1" id="KW-0813">Transport</keyword>
<dbReference type="PANTHER" id="PTHR35008:SF8">
    <property type="entry name" value="ALCOHOL DEHYDROGENASE CYTOCHROME C SUBUNIT"/>
    <property type="match status" value="1"/>
</dbReference>
<evidence type="ECO:0000256" key="5">
    <source>
        <dbReference type="ARBA" id="ARBA00023004"/>
    </source>
</evidence>
<dbReference type="PANTHER" id="PTHR35008">
    <property type="entry name" value="BLL4482 PROTEIN-RELATED"/>
    <property type="match status" value="1"/>
</dbReference>
<dbReference type="Gene3D" id="1.10.760.10">
    <property type="entry name" value="Cytochrome c-like domain"/>
    <property type="match status" value="1"/>
</dbReference>
<proteinExistence type="predicted"/>
<sequence length="123" mass="12990">MTLGLFFALIASPLMATPAQKDAASSQSSLATGQRLFLDNCAECHQRNGRGIEGIYPSLASSEVVRGSGVDVALQLIIGRGEMPSFASAMGAEEMADLINYVRNAWGNEGDAIDAATIERLIK</sequence>
<keyword evidence="2 6" id="KW-0349">Heme</keyword>
<dbReference type="PRINTS" id="PR00605">
    <property type="entry name" value="CYTCHROMECIC"/>
</dbReference>
<reference evidence="9 10" key="1">
    <citation type="submission" date="2015-10" db="EMBL/GenBank/DDBJ databases">
        <title>Metagenome-Assembled Genomes uncover a global brackish microbiome.</title>
        <authorList>
            <person name="Hugerth L.W."/>
            <person name="Larsson J."/>
            <person name="Alneberg J."/>
            <person name="Lindh M.V."/>
            <person name="Legrand C."/>
            <person name="Pinhassi J."/>
            <person name="Andersson A.F."/>
        </authorList>
    </citation>
    <scope>NUCLEOTIDE SEQUENCE [LARGE SCALE GENOMIC DNA]</scope>
    <source>
        <strain evidence="9">BACL4 MAG-120507-bin80</strain>
    </source>
</reference>
<dbReference type="GO" id="GO:0020037">
    <property type="term" value="F:heme binding"/>
    <property type="evidence" value="ECO:0007669"/>
    <property type="project" value="InterPro"/>
</dbReference>
<dbReference type="AlphaFoldDB" id="A0A0R2S6P4"/>
<evidence type="ECO:0000256" key="1">
    <source>
        <dbReference type="ARBA" id="ARBA00022448"/>
    </source>
</evidence>
<evidence type="ECO:0000259" key="8">
    <source>
        <dbReference type="PROSITE" id="PS51007"/>
    </source>
</evidence>
<evidence type="ECO:0000313" key="9">
    <source>
        <dbReference type="EMBL" id="KRO70516.1"/>
    </source>
</evidence>
<keyword evidence="3 6" id="KW-0479">Metal-binding</keyword>
<evidence type="ECO:0000256" key="6">
    <source>
        <dbReference type="PROSITE-ProRule" id="PRU00433"/>
    </source>
</evidence>
<dbReference type="InterPro" id="IPR036909">
    <property type="entry name" value="Cyt_c-like_dom_sf"/>
</dbReference>
<dbReference type="InterPro" id="IPR051459">
    <property type="entry name" value="Cytochrome_c-type_DH"/>
</dbReference>
<evidence type="ECO:0000256" key="3">
    <source>
        <dbReference type="ARBA" id="ARBA00022723"/>
    </source>
</evidence>
<feature type="chain" id="PRO_5006586910" description="Cytochrome c domain-containing protein" evidence="7">
    <location>
        <begin position="17"/>
        <end position="123"/>
    </location>
</feature>
<organism evidence="9 10">
    <name type="scientific">OM182 bacterium BACL3 MAG-120507-bin80</name>
    <dbReference type="NCBI Taxonomy" id="1655577"/>
    <lineage>
        <taxon>Bacteria</taxon>
        <taxon>Pseudomonadati</taxon>
        <taxon>Pseudomonadota</taxon>
        <taxon>Gammaproteobacteria</taxon>
        <taxon>OMG group</taxon>
        <taxon>OM182 clade</taxon>
    </lineage>
</organism>
<dbReference type="PROSITE" id="PS51007">
    <property type="entry name" value="CYTC"/>
    <property type="match status" value="1"/>
</dbReference>